<sequence length="218" mass="23513">MTTPTELRSLLIQLTDNASRDLALLWSQLDQQTVRDGLRDVMPALVGDYADASATLSADWYDEYRADRGALGVYGADLATPDLGVEALAGWGAGLAQNNWDSALAQITGGLIARVMNASRSTITTNTFNDPQSLGWMRVGIPECGWCAMLISRGSVYRSQGTADFAAHDSCKCGAAPAWSPNDVVAVRKEFVPTARRRSEETTQADQDRAKAWIAANL</sequence>
<organism evidence="1 2">
    <name type="scientific">Gordonia phage Apricot</name>
    <dbReference type="NCBI Taxonomy" id="2250319"/>
    <lineage>
        <taxon>Viruses</taxon>
        <taxon>Duplodnaviria</taxon>
        <taxon>Heunggongvirae</taxon>
        <taxon>Uroviricota</taxon>
        <taxon>Caudoviricetes</taxon>
        <taxon>Apricotvirus</taxon>
        <taxon>Apricotvirus apricot</taxon>
    </lineage>
</organism>
<dbReference type="KEGG" id="vg:54997726"/>
<keyword evidence="2" id="KW-1185">Reference proteome</keyword>
<accession>A0A345L112</accession>
<gene>
    <name evidence="1" type="primary">4</name>
    <name evidence="1" type="ORF">SEA_APRICOT_4</name>
</gene>
<dbReference type="Proteomes" id="UP000258434">
    <property type="component" value="Segment"/>
</dbReference>
<protein>
    <submittedName>
        <fullName evidence="1">MuF-like minor capsid protein</fullName>
    </submittedName>
</protein>
<evidence type="ECO:0000313" key="1">
    <source>
        <dbReference type="EMBL" id="AXH48964.1"/>
    </source>
</evidence>
<dbReference type="RefSeq" id="YP_009806852.1">
    <property type="nucleotide sequence ID" value="NC_048018.1"/>
</dbReference>
<evidence type="ECO:0000313" key="2">
    <source>
        <dbReference type="Proteomes" id="UP000258434"/>
    </source>
</evidence>
<dbReference type="GeneID" id="54997726"/>
<dbReference type="InterPro" id="IPR057369">
    <property type="entry name" value="VG15"/>
</dbReference>
<name>A0A345L112_9CAUD</name>
<reference evidence="2" key="1">
    <citation type="submission" date="2018-06" db="EMBL/GenBank/DDBJ databases">
        <authorList>
            <person name="Zhirakovskaya E."/>
        </authorList>
    </citation>
    <scope>NUCLEOTIDE SEQUENCE [LARGE SCALE GENOMIC DNA]</scope>
</reference>
<proteinExistence type="predicted"/>
<dbReference type="EMBL" id="MH536812">
    <property type="protein sequence ID" value="AXH48964.1"/>
    <property type="molecule type" value="Genomic_DNA"/>
</dbReference>
<dbReference type="Pfam" id="PF25310">
    <property type="entry name" value="VG15"/>
    <property type="match status" value="1"/>
</dbReference>